<gene>
    <name evidence="3" type="ORF">GCM10023321_24040</name>
</gene>
<comment type="caution">
    <text evidence="3">The sequence shown here is derived from an EMBL/GenBank/DDBJ whole genome shotgun (WGS) entry which is preliminary data.</text>
</comment>
<dbReference type="Proteomes" id="UP001428817">
    <property type="component" value="Unassembled WGS sequence"/>
</dbReference>
<dbReference type="InterPro" id="IPR042261">
    <property type="entry name" value="Lsr2-like_dimerization"/>
</dbReference>
<evidence type="ECO:0000313" key="3">
    <source>
        <dbReference type="EMBL" id="GAA5153578.1"/>
    </source>
</evidence>
<evidence type="ECO:0000313" key="4">
    <source>
        <dbReference type="Proteomes" id="UP001428817"/>
    </source>
</evidence>
<name>A0ABP9PXG5_9PSEU</name>
<organism evidence="3 4">
    <name type="scientific">Pseudonocardia eucalypti</name>
    <dbReference type="NCBI Taxonomy" id="648755"/>
    <lineage>
        <taxon>Bacteria</taxon>
        <taxon>Bacillati</taxon>
        <taxon>Actinomycetota</taxon>
        <taxon>Actinomycetes</taxon>
        <taxon>Pseudonocardiales</taxon>
        <taxon>Pseudonocardiaceae</taxon>
        <taxon>Pseudonocardia</taxon>
    </lineage>
</organism>
<proteinExistence type="predicted"/>
<dbReference type="Pfam" id="PF11774">
    <property type="entry name" value="Lsr2"/>
    <property type="match status" value="1"/>
</dbReference>
<dbReference type="Gene3D" id="3.30.60.230">
    <property type="entry name" value="Lsr2, dimerization domain"/>
    <property type="match status" value="1"/>
</dbReference>
<sequence>MAQQVLVSLIDDLDGQTANETVTFGLDGKSYEIDLSEANSSKLRESSRWHPGVGPKGFGSAWPTRRLDPGLFG</sequence>
<reference evidence="4" key="1">
    <citation type="journal article" date="2019" name="Int. J. Syst. Evol. Microbiol.">
        <title>The Global Catalogue of Microorganisms (GCM) 10K type strain sequencing project: providing services to taxonomists for standard genome sequencing and annotation.</title>
        <authorList>
            <consortium name="The Broad Institute Genomics Platform"/>
            <consortium name="The Broad Institute Genome Sequencing Center for Infectious Disease"/>
            <person name="Wu L."/>
            <person name="Ma J."/>
        </authorList>
    </citation>
    <scope>NUCLEOTIDE SEQUENCE [LARGE SCALE GENOMIC DNA]</scope>
    <source>
        <strain evidence="4">JCM 18303</strain>
    </source>
</reference>
<feature type="domain" description="Lsr2 dimerization" evidence="2">
    <location>
        <begin position="1"/>
        <end position="45"/>
    </location>
</feature>
<dbReference type="EMBL" id="BAABJP010000008">
    <property type="protein sequence ID" value="GAA5153578.1"/>
    <property type="molecule type" value="Genomic_DNA"/>
</dbReference>
<evidence type="ECO:0000259" key="2">
    <source>
        <dbReference type="Pfam" id="PF11774"/>
    </source>
</evidence>
<dbReference type="InterPro" id="IPR024412">
    <property type="entry name" value="Lsr2_dim_dom"/>
</dbReference>
<feature type="region of interest" description="Disordered" evidence="1">
    <location>
        <begin position="45"/>
        <end position="73"/>
    </location>
</feature>
<accession>A0ABP9PXG5</accession>
<keyword evidence="4" id="KW-1185">Reference proteome</keyword>
<protein>
    <recommendedName>
        <fullName evidence="2">Lsr2 dimerization domain-containing protein</fullName>
    </recommendedName>
</protein>
<evidence type="ECO:0000256" key="1">
    <source>
        <dbReference type="SAM" id="MobiDB-lite"/>
    </source>
</evidence>